<dbReference type="SUPFAM" id="SSF46785">
    <property type="entry name" value="Winged helix' DNA-binding domain"/>
    <property type="match status" value="1"/>
</dbReference>
<reference evidence="2" key="1">
    <citation type="submission" date="2019-08" db="EMBL/GenBank/DDBJ databases">
        <authorList>
            <person name="Kucharzyk K."/>
            <person name="Murdoch R.W."/>
            <person name="Higgins S."/>
            <person name="Loffler F."/>
        </authorList>
    </citation>
    <scope>NUCLEOTIDE SEQUENCE</scope>
</reference>
<dbReference type="InterPro" id="IPR036390">
    <property type="entry name" value="WH_DNA-bd_sf"/>
</dbReference>
<evidence type="ECO:0000259" key="1">
    <source>
        <dbReference type="Pfam" id="PF13601"/>
    </source>
</evidence>
<evidence type="ECO:0000313" key="2">
    <source>
        <dbReference type="EMBL" id="MPL70885.1"/>
    </source>
</evidence>
<dbReference type="EMBL" id="VSSQ01000055">
    <property type="protein sequence ID" value="MPL70885.1"/>
    <property type="molecule type" value="Genomic_DNA"/>
</dbReference>
<dbReference type="InterPro" id="IPR036388">
    <property type="entry name" value="WH-like_DNA-bd_sf"/>
</dbReference>
<sequence length="146" mass="16638">MALDWLYFHRQFLPFRRCGTRQGESRVGIGIWSVRMTRAVPPDPEKIIHERARLRILVYLASSPETEVGFPVLKQDLDMSAGNLSIQLKTLEEAGYIKLTKSFKGRKPYTGIRLSAQGEGALNRYLDEMESMLNAVREKNPGQAKE</sequence>
<dbReference type="InterPro" id="IPR027395">
    <property type="entry name" value="WH_DNA-bd_dom"/>
</dbReference>
<dbReference type="Gene3D" id="1.10.10.10">
    <property type="entry name" value="Winged helix-like DNA-binding domain superfamily/Winged helix DNA-binding domain"/>
    <property type="match status" value="1"/>
</dbReference>
<dbReference type="PANTHER" id="PTHR37318:SF1">
    <property type="entry name" value="BSL7504 PROTEIN"/>
    <property type="match status" value="1"/>
</dbReference>
<comment type="caution">
    <text evidence="2">The sequence shown here is derived from an EMBL/GenBank/DDBJ whole genome shotgun (WGS) entry which is preliminary data.</text>
</comment>
<dbReference type="Pfam" id="PF13601">
    <property type="entry name" value="HTH_34"/>
    <property type="match status" value="1"/>
</dbReference>
<dbReference type="AlphaFoldDB" id="A0A644TVH3"/>
<dbReference type="PANTHER" id="PTHR37318">
    <property type="entry name" value="BSL7504 PROTEIN"/>
    <property type="match status" value="1"/>
</dbReference>
<proteinExistence type="predicted"/>
<feature type="domain" description="Winged helix DNA-binding" evidence="1">
    <location>
        <begin position="53"/>
        <end position="132"/>
    </location>
</feature>
<protein>
    <recommendedName>
        <fullName evidence="1">Winged helix DNA-binding domain-containing protein</fullName>
    </recommendedName>
</protein>
<gene>
    <name evidence="2" type="ORF">SDC9_16647</name>
</gene>
<organism evidence="2">
    <name type="scientific">bioreactor metagenome</name>
    <dbReference type="NCBI Taxonomy" id="1076179"/>
    <lineage>
        <taxon>unclassified sequences</taxon>
        <taxon>metagenomes</taxon>
        <taxon>ecological metagenomes</taxon>
    </lineage>
</organism>
<name>A0A644TVH3_9ZZZZ</name>
<accession>A0A644TVH3</accession>